<feature type="chain" id="PRO_5044870094" description="Transmembrane protein 65" evidence="6">
    <location>
        <begin position="29"/>
        <end position="258"/>
    </location>
</feature>
<evidence type="ECO:0000313" key="8">
    <source>
        <dbReference type="Proteomes" id="UP001620645"/>
    </source>
</evidence>
<feature type="transmembrane region" description="Helical" evidence="5">
    <location>
        <begin position="216"/>
        <end position="236"/>
    </location>
</feature>
<feature type="transmembrane region" description="Helical" evidence="5">
    <location>
        <begin position="126"/>
        <end position="148"/>
    </location>
</feature>
<comment type="subcellular location">
    <subcellularLocation>
        <location evidence="1">Membrane</location>
        <topology evidence="1">Multi-pass membrane protein</topology>
    </subcellularLocation>
</comment>
<gene>
    <name evidence="7" type="ORF">niasHS_011150</name>
</gene>
<evidence type="ECO:0000256" key="4">
    <source>
        <dbReference type="ARBA" id="ARBA00023136"/>
    </source>
</evidence>
<evidence type="ECO:0000256" key="6">
    <source>
        <dbReference type="SAM" id="SignalP"/>
    </source>
</evidence>
<proteinExistence type="predicted"/>
<keyword evidence="2 5" id="KW-0812">Transmembrane</keyword>
<accession>A0ABD2J3Y1</accession>
<evidence type="ECO:0008006" key="9">
    <source>
        <dbReference type="Google" id="ProtNLM"/>
    </source>
</evidence>
<keyword evidence="3 5" id="KW-1133">Transmembrane helix</keyword>
<evidence type="ECO:0000256" key="2">
    <source>
        <dbReference type="ARBA" id="ARBA00022692"/>
    </source>
</evidence>
<dbReference type="GO" id="GO:0016020">
    <property type="term" value="C:membrane"/>
    <property type="evidence" value="ECO:0007669"/>
    <property type="project" value="UniProtKB-SubCell"/>
</dbReference>
<dbReference type="PANTHER" id="PTHR21706:SF15">
    <property type="entry name" value="TRANSMEMBRANE PROTEIN 65"/>
    <property type="match status" value="1"/>
</dbReference>
<dbReference type="PANTHER" id="PTHR21706">
    <property type="entry name" value="TRANSMEMBRANE PROTEIN 65"/>
    <property type="match status" value="1"/>
</dbReference>
<evidence type="ECO:0000256" key="1">
    <source>
        <dbReference type="ARBA" id="ARBA00004141"/>
    </source>
</evidence>
<dbReference type="AlphaFoldDB" id="A0ABD2J3Y1"/>
<dbReference type="InterPro" id="IPR019537">
    <property type="entry name" value="TMEM65"/>
</dbReference>
<sequence>MSLLLQLNLRFMLSVRRMLFLLGRKCCCSTIPCSATANGIGSIQRRRLWTSMARLSSSDVYKHDHFLHFDHLHIDTIHCARKLVVHLRPSERTLLLQALAELNAEAKTDGNGHSDHPPSPAQMKQLFFVNTIPFVGFGVLDNMIMILAGEYIDLYLGTLLCISTMAAAALGNIISDVAGVGLAHYVEQFASHLGYKHPVLTAEQLESKKVRLTVNVARAFGLTVGCLVGMFPLLFFKTPEKHAEKPISLARPIELGQN</sequence>
<dbReference type="EMBL" id="JBICCN010000254">
    <property type="protein sequence ID" value="KAL3083348.1"/>
    <property type="molecule type" value="Genomic_DNA"/>
</dbReference>
<evidence type="ECO:0000313" key="7">
    <source>
        <dbReference type="EMBL" id="KAL3083348.1"/>
    </source>
</evidence>
<feature type="signal peptide" evidence="6">
    <location>
        <begin position="1"/>
        <end position="28"/>
    </location>
</feature>
<keyword evidence="6" id="KW-0732">Signal</keyword>
<dbReference type="Pfam" id="PF10507">
    <property type="entry name" value="TMEM65"/>
    <property type="match status" value="1"/>
</dbReference>
<keyword evidence="4 5" id="KW-0472">Membrane</keyword>
<name>A0ABD2J3Y1_HETSC</name>
<comment type="caution">
    <text evidence="7">The sequence shown here is derived from an EMBL/GenBank/DDBJ whole genome shotgun (WGS) entry which is preliminary data.</text>
</comment>
<feature type="transmembrane region" description="Helical" evidence="5">
    <location>
        <begin position="154"/>
        <end position="174"/>
    </location>
</feature>
<evidence type="ECO:0000256" key="5">
    <source>
        <dbReference type="SAM" id="Phobius"/>
    </source>
</evidence>
<dbReference type="Proteomes" id="UP001620645">
    <property type="component" value="Unassembled WGS sequence"/>
</dbReference>
<protein>
    <recommendedName>
        <fullName evidence="9">Transmembrane protein 65</fullName>
    </recommendedName>
</protein>
<organism evidence="7 8">
    <name type="scientific">Heterodera schachtii</name>
    <name type="common">Sugarbeet cyst nematode worm</name>
    <name type="synonym">Tylenchus schachtii</name>
    <dbReference type="NCBI Taxonomy" id="97005"/>
    <lineage>
        <taxon>Eukaryota</taxon>
        <taxon>Metazoa</taxon>
        <taxon>Ecdysozoa</taxon>
        <taxon>Nematoda</taxon>
        <taxon>Chromadorea</taxon>
        <taxon>Rhabditida</taxon>
        <taxon>Tylenchina</taxon>
        <taxon>Tylenchomorpha</taxon>
        <taxon>Tylenchoidea</taxon>
        <taxon>Heteroderidae</taxon>
        <taxon>Heteroderinae</taxon>
        <taxon>Heterodera</taxon>
    </lineage>
</organism>
<keyword evidence="8" id="KW-1185">Reference proteome</keyword>
<evidence type="ECO:0000256" key="3">
    <source>
        <dbReference type="ARBA" id="ARBA00022989"/>
    </source>
</evidence>
<reference evidence="7 8" key="1">
    <citation type="submission" date="2024-10" db="EMBL/GenBank/DDBJ databases">
        <authorList>
            <person name="Kim D."/>
        </authorList>
    </citation>
    <scope>NUCLEOTIDE SEQUENCE [LARGE SCALE GENOMIC DNA]</scope>
    <source>
        <strain evidence="7">Taebaek</strain>
    </source>
</reference>